<gene>
    <name evidence="2" type="ORF">IAB68_01760</name>
</gene>
<dbReference type="AlphaFoldDB" id="A0A9D1LHJ9"/>
<organism evidence="2 3">
    <name type="scientific">Candidatus Aphodocola excrementigallinarum</name>
    <dbReference type="NCBI Taxonomy" id="2840670"/>
    <lineage>
        <taxon>Bacteria</taxon>
        <taxon>Bacillati</taxon>
        <taxon>Bacillota</taxon>
        <taxon>Bacilli</taxon>
        <taxon>Candidatus Aphodocola</taxon>
    </lineage>
</organism>
<accession>A0A9D1LHJ9</accession>
<dbReference type="EMBL" id="DVMT01000017">
    <property type="protein sequence ID" value="HIU40014.1"/>
    <property type="molecule type" value="Genomic_DNA"/>
</dbReference>
<proteinExistence type="predicted"/>
<reference evidence="2" key="1">
    <citation type="submission" date="2020-10" db="EMBL/GenBank/DDBJ databases">
        <authorList>
            <person name="Gilroy R."/>
        </authorList>
    </citation>
    <scope>NUCLEOTIDE SEQUENCE</scope>
    <source>
        <strain evidence="2">CHK193-30670</strain>
    </source>
</reference>
<reference evidence="2" key="2">
    <citation type="journal article" date="2021" name="PeerJ">
        <title>Extensive microbial diversity within the chicken gut microbiome revealed by metagenomics and culture.</title>
        <authorList>
            <person name="Gilroy R."/>
            <person name="Ravi A."/>
            <person name="Getino M."/>
            <person name="Pursley I."/>
            <person name="Horton D.L."/>
            <person name="Alikhan N.F."/>
            <person name="Baker D."/>
            <person name="Gharbi K."/>
            <person name="Hall N."/>
            <person name="Watson M."/>
            <person name="Adriaenssens E.M."/>
            <person name="Foster-Nyarko E."/>
            <person name="Jarju S."/>
            <person name="Secka A."/>
            <person name="Antonio M."/>
            <person name="Oren A."/>
            <person name="Chaudhuri R.R."/>
            <person name="La Ragione R."/>
            <person name="Hildebrand F."/>
            <person name="Pallen M.J."/>
        </authorList>
    </citation>
    <scope>NUCLEOTIDE SEQUENCE</scope>
    <source>
        <strain evidence="2">CHK193-30670</strain>
    </source>
</reference>
<comment type="caution">
    <text evidence="2">The sequence shown here is derived from an EMBL/GenBank/DDBJ whole genome shotgun (WGS) entry which is preliminary data.</text>
</comment>
<dbReference type="Proteomes" id="UP000824074">
    <property type="component" value="Unassembled WGS sequence"/>
</dbReference>
<protein>
    <submittedName>
        <fullName evidence="2">Uncharacterized protein</fullName>
    </submittedName>
</protein>
<keyword evidence="1" id="KW-1133">Transmembrane helix</keyword>
<evidence type="ECO:0000313" key="3">
    <source>
        <dbReference type="Proteomes" id="UP000824074"/>
    </source>
</evidence>
<keyword evidence="1" id="KW-0472">Membrane</keyword>
<evidence type="ECO:0000313" key="2">
    <source>
        <dbReference type="EMBL" id="HIU40014.1"/>
    </source>
</evidence>
<name>A0A9D1LHJ9_9FIRM</name>
<sequence length="157" mass="18225">MMLPKIKRFIKTHKKQVRIGLIVLAVLIILIVLYKSLFYSNSEKSTYGVRLTDIEKYEFTDDEKDDVLSSTKELTGVKDAKITVKGRLIKFFVYFDEGVSTDDIQARFNDMLGFISDKVKSYYDVTFYSIQEQNGEEKYPVTGYKHKNNDSISFDVL</sequence>
<evidence type="ECO:0000256" key="1">
    <source>
        <dbReference type="SAM" id="Phobius"/>
    </source>
</evidence>
<keyword evidence="1" id="KW-0812">Transmembrane</keyword>
<feature type="transmembrane region" description="Helical" evidence="1">
    <location>
        <begin position="21"/>
        <end position="39"/>
    </location>
</feature>